<evidence type="ECO:0008006" key="3">
    <source>
        <dbReference type="Google" id="ProtNLM"/>
    </source>
</evidence>
<organism evidence="1 2">
    <name type="scientific">Symbiodinium pilosum</name>
    <name type="common">Dinoflagellate</name>
    <dbReference type="NCBI Taxonomy" id="2952"/>
    <lineage>
        <taxon>Eukaryota</taxon>
        <taxon>Sar</taxon>
        <taxon>Alveolata</taxon>
        <taxon>Dinophyceae</taxon>
        <taxon>Suessiales</taxon>
        <taxon>Symbiodiniaceae</taxon>
        <taxon>Symbiodinium</taxon>
    </lineage>
</organism>
<proteinExistence type="predicted"/>
<protein>
    <recommendedName>
        <fullName evidence="3">6-phosphofructo-2-kinase domain-containing protein</fullName>
    </recommendedName>
</protein>
<dbReference type="InterPro" id="IPR027417">
    <property type="entry name" value="P-loop_NTPase"/>
</dbReference>
<evidence type="ECO:0000313" key="2">
    <source>
        <dbReference type="Proteomes" id="UP000649617"/>
    </source>
</evidence>
<gene>
    <name evidence="1" type="ORF">SPIL2461_LOCUS3104</name>
</gene>
<reference evidence="1" key="1">
    <citation type="submission" date="2021-02" db="EMBL/GenBank/DDBJ databases">
        <authorList>
            <person name="Dougan E. K."/>
            <person name="Rhodes N."/>
            <person name="Thang M."/>
            <person name="Chan C."/>
        </authorList>
    </citation>
    <scope>NUCLEOTIDE SEQUENCE</scope>
</reference>
<dbReference type="SUPFAM" id="SSF52540">
    <property type="entry name" value="P-loop containing nucleoside triphosphate hydrolases"/>
    <property type="match status" value="1"/>
</dbReference>
<dbReference type="OrthoDB" id="275177at2759"/>
<evidence type="ECO:0000313" key="1">
    <source>
        <dbReference type="EMBL" id="CAE7224624.1"/>
    </source>
</evidence>
<name>A0A812KBE4_SYMPI</name>
<dbReference type="Proteomes" id="UP000649617">
    <property type="component" value="Unassembled WGS sequence"/>
</dbReference>
<dbReference type="Gene3D" id="3.40.50.300">
    <property type="entry name" value="P-loop containing nucleotide triphosphate hydrolases"/>
    <property type="match status" value="1"/>
</dbReference>
<accession>A0A812KBE4</accession>
<dbReference type="Pfam" id="PF13671">
    <property type="entry name" value="AAA_33"/>
    <property type="match status" value="1"/>
</dbReference>
<dbReference type="AlphaFoldDB" id="A0A812KBE4"/>
<dbReference type="EMBL" id="CAJNIZ010003668">
    <property type="protein sequence ID" value="CAE7224624.1"/>
    <property type="molecule type" value="Genomic_DNA"/>
</dbReference>
<keyword evidence="2" id="KW-1185">Reference proteome</keyword>
<sequence>MPQNAGRILLLCGLAGSGKTSTAKTLKKDHGWIFFEGDVWSWGDAVAQAEDTPTHEMITKAMENVEKMKAVMAMGAEFYAKVNTGEEGNYEVANTFYDMMMADVLKVHQENPGKDVVVVHAINHKKIRDHIFKCLEKNGSNEVFIICLDVPHPVLKQRNLSRLEARARADGKTLHEFIMNFPGKNLPAEYEARFEQLTSPGALQLEPLGEDERNVHFVSVAADEEPSAVDKKVLDVLRIGA</sequence>
<comment type="caution">
    <text evidence="1">The sequence shown here is derived from an EMBL/GenBank/DDBJ whole genome shotgun (WGS) entry which is preliminary data.</text>
</comment>